<keyword evidence="2" id="KW-1003">Cell membrane</keyword>
<feature type="transmembrane region" description="Helical" evidence="6">
    <location>
        <begin position="146"/>
        <end position="164"/>
    </location>
</feature>
<dbReference type="PANTHER" id="PTHR30485:SF2">
    <property type="entry name" value="BLL0597 PROTEIN"/>
    <property type="match status" value="1"/>
</dbReference>
<comment type="subcellular location">
    <subcellularLocation>
        <location evidence="1">Cell membrane</location>
        <topology evidence="1">Multi-pass membrane protein</topology>
    </subcellularLocation>
</comment>
<sequence length="230" mass="24563">MTRSIRLWDLPTRLVHWSLVAGVVGAFVTAKIGGNLMLWHERIGLLLVGLLVFRLVWGFVGSTYARFGHFVRGPGAIAAYIKGQWRGIGHNPLGALSVLALLGLLAAQALTGLFANDDIAFNAPLYPLVSKDTSDALTGWHHRGEIALYVLVGLHLAAIVYYAVARRERLVPAMITGRRDVGADAPHRDARGGGPVAFIVALVLATAAVWSASGAFNPPPPPPSIDTPAW</sequence>
<dbReference type="InterPro" id="IPR051542">
    <property type="entry name" value="Hydrogenase_cytochrome"/>
</dbReference>
<keyword evidence="3 6" id="KW-0812">Transmembrane</keyword>
<keyword evidence="5 6" id="KW-0472">Membrane</keyword>
<feature type="transmembrane region" description="Helical" evidence="6">
    <location>
        <begin position="39"/>
        <end position="57"/>
    </location>
</feature>
<protein>
    <submittedName>
        <fullName evidence="8">Cytochrome B</fullName>
    </submittedName>
</protein>
<evidence type="ECO:0000256" key="6">
    <source>
        <dbReference type="SAM" id="Phobius"/>
    </source>
</evidence>
<evidence type="ECO:0000313" key="9">
    <source>
        <dbReference type="Proteomes" id="UP000501991"/>
    </source>
</evidence>
<evidence type="ECO:0000256" key="2">
    <source>
        <dbReference type="ARBA" id="ARBA00022475"/>
    </source>
</evidence>
<dbReference type="GO" id="GO:0009055">
    <property type="term" value="F:electron transfer activity"/>
    <property type="evidence" value="ECO:0007669"/>
    <property type="project" value="InterPro"/>
</dbReference>
<name>A0A6C1B5G4_9RHOO</name>
<dbReference type="Pfam" id="PF01292">
    <property type="entry name" value="Ni_hydr_CYTB"/>
    <property type="match status" value="1"/>
</dbReference>
<evidence type="ECO:0000313" key="8">
    <source>
        <dbReference type="EMBL" id="QID18931.1"/>
    </source>
</evidence>
<dbReference type="AlphaFoldDB" id="A0A6C1B5G4"/>
<evidence type="ECO:0000259" key="7">
    <source>
        <dbReference type="Pfam" id="PF01292"/>
    </source>
</evidence>
<dbReference type="PANTHER" id="PTHR30485">
    <property type="entry name" value="NI/FE-HYDROGENASE 1 B-TYPE CYTOCHROME SUBUNIT"/>
    <property type="match status" value="1"/>
</dbReference>
<dbReference type="Gene3D" id="1.20.950.20">
    <property type="entry name" value="Transmembrane di-heme cytochromes, Chain C"/>
    <property type="match status" value="1"/>
</dbReference>
<dbReference type="GO" id="GO:0022904">
    <property type="term" value="P:respiratory electron transport chain"/>
    <property type="evidence" value="ECO:0007669"/>
    <property type="project" value="InterPro"/>
</dbReference>
<evidence type="ECO:0000256" key="1">
    <source>
        <dbReference type="ARBA" id="ARBA00004651"/>
    </source>
</evidence>
<keyword evidence="4 6" id="KW-1133">Transmembrane helix</keyword>
<dbReference type="SUPFAM" id="SSF81342">
    <property type="entry name" value="Transmembrane di-heme cytochromes"/>
    <property type="match status" value="1"/>
</dbReference>
<evidence type="ECO:0000256" key="5">
    <source>
        <dbReference type="ARBA" id="ARBA00023136"/>
    </source>
</evidence>
<dbReference type="GO" id="GO:0005886">
    <property type="term" value="C:plasma membrane"/>
    <property type="evidence" value="ECO:0007669"/>
    <property type="project" value="UniProtKB-SubCell"/>
</dbReference>
<dbReference type="GO" id="GO:0020037">
    <property type="term" value="F:heme binding"/>
    <property type="evidence" value="ECO:0007669"/>
    <property type="project" value="TreeGrafter"/>
</dbReference>
<dbReference type="InterPro" id="IPR011577">
    <property type="entry name" value="Cyt_b561_bac/Ni-Hgenase"/>
</dbReference>
<dbReference type="InterPro" id="IPR016174">
    <property type="entry name" value="Di-haem_cyt_TM"/>
</dbReference>
<evidence type="ECO:0000256" key="3">
    <source>
        <dbReference type="ARBA" id="ARBA00022692"/>
    </source>
</evidence>
<feature type="transmembrane region" description="Helical" evidence="6">
    <location>
        <begin position="93"/>
        <end position="115"/>
    </location>
</feature>
<gene>
    <name evidence="8" type="ORF">G3580_15665</name>
</gene>
<feature type="transmembrane region" description="Helical" evidence="6">
    <location>
        <begin position="14"/>
        <end position="32"/>
    </location>
</feature>
<reference evidence="8 9" key="1">
    <citation type="submission" date="2020-02" db="EMBL/GenBank/DDBJ databases">
        <title>Nitrogenibacter mangrovi gen. nov., sp. nov. isolated from mangrove sediment, a denitrifying betaproteobacterium.</title>
        <authorList>
            <person name="Liao H."/>
            <person name="Tian Y."/>
        </authorList>
    </citation>
    <scope>NUCLEOTIDE SEQUENCE [LARGE SCALE GENOMIC DNA]</scope>
    <source>
        <strain evidence="8 9">M9-3-2</strain>
    </source>
</reference>
<evidence type="ECO:0000256" key="4">
    <source>
        <dbReference type="ARBA" id="ARBA00022989"/>
    </source>
</evidence>
<dbReference type="RefSeq" id="WP_173767064.1">
    <property type="nucleotide sequence ID" value="NZ_CP048836.1"/>
</dbReference>
<proteinExistence type="predicted"/>
<keyword evidence="9" id="KW-1185">Reference proteome</keyword>
<accession>A0A6C1B5G4</accession>
<feature type="domain" description="Cytochrome b561 bacterial/Ni-hydrogenase" evidence="7">
    <location>
        <begin position="8"/>
        <end position="177"/>
    </location>
</feature>
<organism evidence="8 9">
    <name type="scientific">Nitrogeniibacter mangrovi</name>
    <dbReference type="NCBI Taxonomy" id="2016596"/>
    <lineage>
        <taxon>Bacteria</taxon>
        <taxon>Pseudomonadati</taxon>
        <taxon>Pseudomonadota</taxon>
        <taxon>Betaproteobacteria</taxon>
        <taxon>Rhodocyclales</taxon>
        <taxon>Zoogloeaceae</taxon>
        <taxon>Nitrogeniibacter</taxon>
    </lineage>
</organism>
<feature type="transmembrane region" description="Helical" evidence="6">
    <location>
        <begin position="196"/>
        <end position="216"/>
    </location>
</feature>
<dbReference type="Proteomes" id="UP000501991">
    <property type="component" value="Chromosome"/>
</dbReference>
<dbReference type="KEGG" id="azq:G3580_15665"/>
<dbReference type="EMBL" id="CP048836">
    <property type="protein sequence ID" value="QID18931.1"/>
    <property type="molecule type" value="Genomic_DNA"/>
</dbReference>